<keyword evidence="3" id="KW-1185">Reference proteome</keyword>
<reference evidence="2" key="1">
    <citation type="submission" date="2020-01" db="EMBL/GenBank/DDBJ databases">
        <title>Identification and distribution of gene clusters putatively required for synthesis of sphingolipid metabolism inhibitors in phylogenetically diverse species of the filamentous fungus Fusarium.</title>
        <authorList>
            <person name="Kim H.-S."/>
            <person name="Busman M."/>
            <person name="Brown D.W."/>
            <person name="Divon H."/>
            <person name="Uhlig S."/>
            <person name="Proctor R.H."/>
        </authorList>
    </citation>
    <scope>NUCLEOTIDE SEQUENCE</scope>
    <source>
        <strain evidence="2">NRRL 53441</strain>
    </source>
</reference>
<sequence>MSNFNTTAPFAPSALGRDDFRVDGSFSAASDLVVLADKICNGLEDLRIQFSAVHGLPIFTDMGETLANVIETSNSHRVDGSSVWKMKDLQSQRTTNFAVNSTQYQRMRTTGHRGCRIPTVDHVVYANAVLRVGIWREGVQHKQEQELREEVLKANGDTIHKGIQFIASTISQMKQSLWLGEYSHAAGILEIVQSEIDRVERVSKDTQDIQAMWDDVRTFERVTDGKIQTMTCLRPRPPLPILTGEDPKSLSPTFGSGSVDEGDSSSDESSEIPAQEDATANPPATGGHSSSGEADDDLLHKLVIPLTAFESASSPDRLSPQRLYEEAEEIGARLFNQRLCERLCERYPDLQRSGAQLLNELMETHGEALEVLKGTVKTSKGKELYCLLLVDKSKGSKHETLKLPGNGLLRSAIQLGLDLAELDYWYAVHKDKSSCPQIISELGNWLKMEKKVIGFTDCGTAECPRFNKVFARRSVRPTSLCDSWTSAEEASDEETCVVLPSDEYE</sequence>
<evidence type="ECO:0000313" key="3">
    <source>
        <dbReference type="Proteomes" id="UP000605986"/>
    </source>
</evidence>
<feature type="compositionally biased region" description="Acidic residues" evidence="1">
    <location>
        <begin position="260"/>
        <end position="270"/>
    </location>
</feature>
<dbReference type="Proteomes" id="UP000605986">
    <property type="component" value="Unassembled WGS sequence"/>
</dbReference>
<comment type="caution">
    <text evidence="2">The sequence shown here is derived from an EMBL/GenBank/DDBJ whole genome shotgun (WGS) entry which is preliminary data.</text>
</comment>
<evidence type="ECO:0000313" key="2">
    <source>
        <dbReference type="EMBL" id="KAF4448262.1"/>
    </source>
</evidence>
<gene>
    <name evidence="2" type="ORF">F53441_8295</name>
</gene>
<feature type="region of interest" description="Disordered" evidence="1">
    <location>
        <begin position="231"/>
        <end position="295"/>
    </location>
</feature>
<name>A0A8H4P4T7_9HYPO</name>
<proteinExistence type="predicted"/>
<protein>
    <submittedName>
        <fullName evidence="2">Uncharacterized protein</fullName>
    </submittedName>
</protein>
<dbReference type="AlphaFoldDB" id="A0A8H4P4T7"/>
<accession>A0A8H4P4T7</accession>
<evidence type="ECO:0000256" key="1">
    <source>
        <dbReference type="SAM" id="MobiDB-lite"/>
    </source>
</evidence>
<organism evidence="2 3">
    <name type="scientific">Fusarium austroafricanum</name>
    <dbReference type="NCBI Taxonomy" id="2364996"/>
    <lineage>
        <taxon>Eukaryota</taxon>
        <taxon>Fungi</taxon>
        <taxon>Dikarya</taxon>
        <taxon>Ascomycota</taxon>
        <taxon>Pezizomycotina</taxon>
        <taxon>Sordariomycetes</taxon>
        <taxon>Hypocreomycetidae</taxon>
        <taxon>Hypocreales</taxon>
        <taxon>Nectriaceae</taxon>
        <taxon>Fusarium</taxon>
        <taxon>Fusarium concolor species complex</taxon>
    </lineage>
</organism>
<dbReference type="EMBL" id="JAADJG010000349">
    <property type="protein sequence ID" value="KAF4448262.1"/>
    <property type="molecule type" value="Genomic_DNA"/>
</dbReference>